<evidence type="ECO:0000313" key="2">
    <source>
        <dbReference type="Proteomes" id="UP001589795"/>
    </source>
</evidence>
<organism evidence="1 2">
    <name type="scientific">Paracoccus rhizosphaerae</name>
    <dbReference type="NCBI Taxonomy" id="1133347"/>
    <lineage>
        <taxon>Bacteria</taxon>
        <taxon>Pseudomonadati</taxon>
        <taxon>Pseudomonadota</taxon>
        <taxon>Alphaproteobacteria</taxon>
        <taxon>Rhodobacterales</taxon>
        <taxon>Paracoccaceae</taxon>
        <taxon>Paracoccus</taxon>
    </lineage>
</organism>
<keyword evidence="2" id="KW-1185">Reference proteome</keyword>
<dbReference type="RefSeq" id="WP_265508933.1">
    <property type="nucleotide sequence ID" value="NZ_JAOTBE010000150.1"/>
</dbReference>
<sequence length="139" mass="16114">MSQSLDRPESDARRRRVLRRRILSRVAMIEEVEARQMLGVPPEATEPLAPGLIQLLRFRVSGVWRYPSFQFDLSNHRVHLDFVPVIAAARAAGWSDYRLLNWMMRSHLDFDELPADALRVRGNDVLMAFLRESETECHG</sequence>
<evidence type="ECO:0008006" key="3">
    <source>
        <dbReference type="Google" id="ProtNLM"/>
    </source>
</evidence>
<accession>A0ABV6CFS5</accession>
<proteinExistence type="predicted"/>
<gene>
    <name evidence="1" type="ORF">ACFFIZ_04475</name>
</gene>
<protein>
    <recommendedName>
        <fullName evidence="3">DUF2384 domain-containing protein</fullName>
    </recommendedName>
</protein>
<dbReference type="EMBL" id="JBHLWQ010000049">
    <property type="protein sequence ID" value="MFC0199585.1"/>
    <property type="molecule type" value="Genomic_DNA"/>
</dbReference>
<dbReference type="Proteomes" id="UP001589795">
    <property type="component" value="Unassembled WGS sequence"/>
</dbReference>
<evidence type="ECO:0000313" key="1">
    <source>
        <dbReference type="EMBL" id="MFC0199585.1"/>
    </source>
</evidence>
<reference evidence="1 2" key="1">
    <citation type="submission" date="2024-09" db="EMBL/GenBank/DDBJ databases">
        <authorList>
            <person name="Sun Q."/>
            <person name="Mori K."/>
        </authorList>
    </citation>
    <scope>NUCLEOTIDE SEQUENCE [LARGE SCALE GENOMIC DNA]</scope>
    <source>
        <strain evidence="1 2">CCM 7904</strain>
    </source>
</reference>
<name>A0ABV6CFS5_9RHOB</name>
<comment type="caution">
    <text evidence="1">The sequence shown here is derived from an EMBL/GenBank/DDBJ whole genome shotgun (WGS) entry which is preliminary data.</text>
</comment>